<dbReference type="Pfam" id="PF03816">
    <property type="entry name" value="LytR_cpsA_psr"/>
    <property type="match status" value="1"/>
</dbReference>
<evidence type="ECO:0000256" key="1">
    <source>
        <dbReference type="ARBA" id="ARBA00006068"/>
    </source>
</evidence>
<dbReference type="PANTHER" id="PTHR33392:SF3">
    <property type="entry name" value="POLYISOPRENYL-TEICHOIC ACID--PEPTIDOGLYCAN TEICHOIC ACID TRANSFERASE TAGT"/>
    <property type="match status" value="1"/>
</dbReference>
<evidence type="ECO:0000259" key="6">
    <source>
        <dbReference type="Pfam" id="PF03816"/>
    </source>
</evidence>
<sequence length="329" mass="37356">MTHEKLTRRKYKKHKQKKKKILRTTIIILVALLIMIGVYLTNIYFNAKNAVDEAFDSAGRDKSELRDITVDPEKDHVSILFIGVDNGGGRDTSSNGLSDALILTTFNKNDHSIKMLSIPRDSYVYVPLRDTHTKINHAHSYGGPKASIETIENLFDIPIDYFVSINFDAFIDIVDELNGINVEVPYELYEMDSNDNKDAIHLLPGKQNLNGEEALALARTRKLDNDIERGKRQQMIISAILKRSISVNAVLNANDLISVVGDNMKTNMSFDEIKSFAPYALNKDLAIDHLEIKGSDMVTDAYYYKLDETHLTDIKQILQSHLEWEPKEN</sequence>
<organism evidence="8 9">
    <name type="scientific">Halolactibacillus halophilus</name>
    <dbReference type="NCBI Taxonomy" id="306540"/>
    <lineage>
        <taxon>Bacteria</taxon>
        <taxon>Bacillati</taxon>
        <taxon>Bacillota</taxon>
        <taxon>Bacilli</taxon>
        <taxon>Bacillales</taxon>
        <taxon>Bacillaceae</taxon>
        <taxon>Halolactibacillus</taxon>
    </lineage>
</organism>
<comment type="similarity">
    <text evidence="1">Belongs to the LytR/CpsA/Psr (LCP) family.</text>
</comment>
<gene>
    <name evidence="7" type="primary">lytR</name>
    <name evidence="7" type="ORF">HHA03_16560</name>
    <name evidence="8" type="ORF">SAMN05421839_12132</name>
</gene>
<evidence type="ECO:0000313" key="10">
    <source>
        <dbReference type="Proteomes" id="UP000321547"/>
    </source>
</evidence>
<dbReference type="STRING" id="306540.SAMN05421839_12132"/>
<keyword evidence="2 5" id="KW-0812">Transmembrane</keyword>
<evidence type="ECO:0000256" key="3">
    <source>
        <dbReference type="ARBA" id="ARBA00022968"/>
    </source>
</evidence>
<dbReference type="Proteomes" id="UP000242243">
    <property type="component" value="Unassembled WGS sequence"/>
</dbReference>
<dbReference type="AlphaFoldDB" id="A0A1I5QG20"/>
<keyword evidence="3" id="KW-0735">Signal-anchor</keyword>
<feature type="transmembrane region" description="Helical" evidence="5">
    <location>
        <begin position="21"/>
        <end position="40"/>
    </location>
</feature>
<name>A0A1I5QG20_9BACI</name>
<proteinExistence type="inferred from homology"/>
<evidence type="ECO:0000256" key="5">
    <source>
        <dbReference type="SAM" id="Phobius"/>
    </source>
</evidence>
<keyword evidence="5" id="KW-0472">Membrane</keyword>
<dbReference type="PANTHER" id="PTHR33392">
    <property type="entry name" value="POLYISOPRENYL-TEICHOIC ACID--PEPTIDOGLYCAN TEICHOIC ACID TRANSFERASE TAGU"/>
    <property type="match status" value="1"/>
</dbReference>
<dbReference type="OrthoDB" id="27330at2"/>
<keyword evidence="10" id="KW-1185">Reference proteome</keyword>
<dbReference type="EMBL" id="FOXC01000021">
    <property type="protein sequence ID" value="SFP45215.1"/>
    <property type="molecule type" value="Genomic_DNA"/>
</dbReference>
<accession>A0A1I5QG20</accession>
<feature type="domain" description="Cell envelope-related transcriptional attenuator" evidence="6">
    <location>
        <begin position="98"/>
        <end position="244"/>
    </location>
</feature>
<keyword evidence="4 5" id="KW-1133">Transmembrane helix</keyword>
<protein>
    <submittedName>
        <fullName evidence="8">Cell envelope-related function transcriptional attenuator common domain-containing protein</fullName>
    </submittedName>
    <submittedName>
        <fullName evidence="7">LytR family transcriptional regulator</fullName>
    </submittedName>
</protein>
<evidence type="ECO:0000256" key="2">
    <source>
        <dbReference type="ARBA" id="ARBA00022692"/>
    </source>
</evidence>
<dbReference type="InterPro" id="IPR004474">
    <property type="entry name" value="LytR_CpsA_psr"/>
</dbReference>
<evidence type="ECO:0000313" key="7">
    <source>
        <dbReference type="EMBL" id="GEM02124.1"/>
    </source>
</evidence>
<dbReference type="GO" id="GO:0071555">
    <property type="term" value="P:cell wall organization"/>
    <property type="evidence" value="ECO:0007669"/>
    <property type="project" value="UniProtKB-KW"/>
</dbReference>
<dbReference type="Gene3D" id="3.40.630.190">
    <property type="entry name" value="LCP protein"/>
    <property type="match status" value="1"/>
</dbReference>
<dbReference type="Proteomes" id="UP000321547">
    <property type="component" value="Unassembled WGS sequence"/>
</dbReference>
<dbReference type="InterPro" id="IPR050922">
    <property type="entry name" value="LytR/CpsA/Psr_CW_biosynth"/>
</dbReference>
<dbReference type="RefSeq" id="WP_089832333.1">
    <property type="nucleotide sequence ID" value="NZ_BJWI01000024.1"/>
</dbReference>
<evidence type="ECO:0000256" key="4">
    <source>
        <dbReference type="ARBA" id="ARBA00022989"/>
    </source>
</evidence>
<evidence type="ECO:0000313" key="9">
    <source>
        <dbReference type="Proteomes" id="UP000242243"/>
    </source>
</evidence>
<reference evidence="7 10" key="2">
    <citation type="submission" date="2019-07" db="EMBL/GenBank/DDBJ databases">
        <title>Whole genome shotgun sequence of Halolactibacillus halophilus NBRC 100868.</title>
        <authorList>
            <person name="Hosoyama A."/>
            <person name="Uohara A."/>
            <person name="Ohji S."/>
            <person name="Ichikawa N."/>
        </authorList>
    </citation>
    <scope>NUCLEOTIDE SEQUENCE [LARGE SCALE GENOMIC DNA]</scope>
    <source>
        <strain evidence="7 10">NBRC 100868</strain>
    </source>
</reference>
<dbReference type="EMBL" id="BJWI01000024">
    <property type="protein sequence ID" value="GEM02124.1"/>
    <property type="molecule type" value="Genomic_DNA"/>
</dbReference>
<reference evidence="8 9" key="1">
    <citation type="submission" date="2016-10" db="EMBL/GenBank/DDBJ databases">
        <authorList>
            <person name="de Groot N.N."/>
        </authorList>
    </citation>
    <scope>NUCLEOTIDE SEQUENCE [LARGE SCALE GENOMIC DNA]</scope>
    <source>
        <strain evidence="8 9">DSM 17073</strain>
    </source>
</reference>
<dbReference type="NCBIfam" id="TIGR00350">
    <property type="entry name" value="lytR_cpsA_psr"/>
    <property type="match status" value="1"/>
</dbReference>
<evidence type="ECO:0000313" key="8">
    <source>
        <dbReference type="EMBL" id="SFP45215.1"/>
    </source>
</evidence>